<dbReference type="KEGG" id="psti:SOO65_11030"/>
<dbReference type="EMBL" id="CP139487">
    <property type="protein sequence ID" value="WPU63217.1"/>
    <property type="molecule type" value="Genomic_DNA"/>
</dbReference>
<evidence type="ECO:0000313" key="2">
    <source>
        <dbReference type="EMBL" id="WPU63217.1"/>
    </source>
</evidence>
<evidence type="ECO:0000313" key="3">
    <source>
        <dbReference type="Proteomes" id="UP001324634"/>
    </source>
</evidence>
<accession>A0AAX4HJ00</accession>
<dbReference type="AlphaFoldDB" id="A0AAX4HJ00"/>
<organism evidence="2 3">
    <name type="scientific">Peredibacter starrii</name>
    <dbReference type="NCBI Taxonomy" id="28202"/>
    <lineage>
        <taxon>Bacteria</taxon>
        <taxon>Pseudomonadati</taxon>
        <taxon>Bdellovibrionota</taxon>
        <taxon>Bacteriovoracia</taxon>
        <taxon>Bacteriovoracales</taxon>
        <taxon>Bacteriovoracaceae</taxon>
        <taxon>Peredibacter</taxon>
    </lineage>
</organism>
<evidence type="ECO:0000256" key="1">
    <source>
        <dbReference type="SAM" id="SignalP"/>
    </source>
</evidence>
<proteinExistence type="predicted"/>
<name>A0AAX4HJ00_9BACT</name>
<dbReference type="Proteomes" id="UP001324634">
    <property type="component" value="Chromosome"/>
</dbReference>
<dbReference type="RefSeq" id="WP_321389515.1">
    <property type="nucleotide sequence ID" value="NZ_CP139487.1"/>
</dbReference>
<keyword evidence="1" id="KW-0732">Signal</keyword>
<keyword evidence="3" id="KW-1185">Reference proteome</keyword>
<sequence length="137" mass="15126">MKHVSSLLVLSVFFLLITNAMAATIPSMKDCTLDLYKANPWQSTYTVEDSRVTGNKASEVIQTIKLNRASINTQVDILNVPRYDIITKKVLLDKRGVDPKACEGVISALKVTICTQDAAVAACETRCEFKWIGADCR</sequence>
<gene>
    <name evidence="2" type="ORF">SOO65_11030</name>
</gene>
<protein>
    <submittedName>
        <fullName evidence="2">Uncharacterized protein</fullName>
    </submittedName>
</protein>
<feature type="signal peptide" evidence="1">
    <location>
        <begin position="1"/>
        <end position="22"/>
    </location>
</feature>
<reference evidence="2 3" key="1">
    <citation type="submission" date="2023-11" db="EMBL/GenBank/DDBJ databases">
        <title>Peredibacter starrii A3.12.</title>
        <authorList>
            <person name="Mitchell R.J."/>
        </authorList>
    </citation>
    <scope>NUCLEOTIDE SEQUENCE [LARGE SCALE GENOMIC DNA]</scope>
    <source>
        <strain evidence="2 3">A3.12</strain>
    </source>
</reference>
<feature type="chain" id="PRO_5043971296" evidence="1">
    <location>
        <begin position="23"/>
        <end position="137"/>
    </location>
</feature>